<organism evidence="1 2">
    <name type="scientific">Terrabacter terrigena</name>
    <dbReference type="NCBI Taxonomy" id="574718"/>
    <lineage>
        <taxon>Bacteria</taxon>
        <taxon>Bacillati</taxon>
        <taxon>Actinomycetota</taxon>
        <taxon>Actinomycetes</taxon>
        <taxon>Micrococcales</taxon>
        <taxon>Intrasporangiaceae</taxon>
        <taxon>Terrabacter</taxon>
    </lineage>
</organism>
<dbReference type="Pfam" id="PF10604">
    <property type="entry name" value="Polyketide_cyc2"/>
    <property type="match status" value="1"/>
</dbReference>
<comment type="caution">
    <text evidence="1">The sequence shown here is derived from an EMBL/GenBank/DDBJ whole genome shotgun (WGS) entry which is preliminary data.</text>
</comment>
<evidence type="ECO:0000313" key="2">
    <source>
        <dbReference type="Proteomes" id="UP001597046"/>
    </source>
</evidence>
<dbReference type="InterPro" id="IPR019587">
    <property type="entry name" value="Polyketide_cyclase/dehydratase"/>
</dbReference>
<dbReference type="Gene3D" id="3.30.530.20">
    <property type="match status" value="1"/>
</dbReference>
<dbReference type="EMBL" id="JBHTKH010000003">
    <property type="protein sequence ID" value="MFD1054123.1"/>
    <property type="molecule type" value="Genomic_DNA"/>
</dbReference>
<gene>
    <name evidence="1" type="ORF">ACFQ2V_07390</name>
</gene>
<protein>
    <submittedName>
        <fullName evidence="1">SRPBCC family protein</fullName>
    </submittedName>
</protein>
<keyword evidence="2" id="KW-1185">Reference proteome</keyword>
<dbReference type="CDD" id="cd07812">
    <property type="entry name" value="SRPBCC"/>
    <property type="match status" value="1"/>
</dbReference>
<accession>A0ABW3MU11</accession>
<dbReference type="Proteomes" id="UP001597046">
    <property type="component" value="Unassembled WGS sequence"/>
</dbReference>
<proteinExistence type="predicted"/>
<dbReference type="SUPFAM" id="SSF55961">
    <property type="entry name" value="Bet v1-like"/>
    <property type="match status" value="1"/>
</dbReference>
<sequence>MSTTRRIIHAPPERVFDVLANGWSYSQWVVGASRVRDVTPGWPAEGAEIHHSVGAWPLLINDLTTVVRSERPHLLELTVRAWPSGEGVVRVTCRAEGEDTEVTMEEDAKKGPALLVPRVLRDLALDQRNREALARLAILVERAGADVP</sequence>
<evidence type="ECO:0000313" key="1">
    <source>
        <dbReference type="EMBL" id="MFD1054123.1"/>
    </source>
</evidence>
<dbReference type="RefSeq" id="WP_386052015.1">
    <property type="nucleotide sequence ID" value="NZ_JBHTKH010000003.1"/>
</dbReference>
<reference evidence="2" key="1">
    <citation type="journal article" date="2019" name="Int. J. Syst. Evol. Microbiol.">
        <title>The Global Catalogue of Microorganisms (GCM) 10K type strain sequencing project: providing services to taxonomists for standard genome sequencing and annotation.</title>
        <authorList>
            <consortium name="The Broad Institute Genomics Platform"/>
            <consortium name="The Broad Institute Genome Sequencing Center for Infectious Disease"/>
            <person name="Wu L."/>
            <person name="Ma J."/>
        </authorList>
    </citation>
    <scope>NUCLEOTIDE SEQUENCE [LARGE SCALE GENOMIC DNA]</scope>
    <source>
        <strain evidence="2">CCUG 57508</strain>
    </source>
</reference>
<name>A0ABW3MU11_9MICO</name>
<dbReference type="InterPro" id="IPR023393">
    <property type="entry name" value="START-like_dom_sf"/>
</dbReference>